<keyword evidence="1" id="KW-0175">Coiled coil</keyword>
<reference evidence="2" key="1">
    <citation type="submission" date="2020-08" db="EMBL/GenBank/DDBJ databases">
        <title>Multicomponent nature underlies the extraordinary mechanical properties of spider dragline silk.</title>
        <authorList>
            <person name="Kono N."/>
            <person name="Nakamura H."/>
            <person name="Mori M."/>
            <person name="Yoshida Y."/>
            <person name="Ohtoshi R."/>
            <person name="Malay A.D."/>
            <person name="Moran D.A.P."/>
            <person name="Tomita M."/>
            <person name="Numata K."/>
            <person name="Arakawa K."/>
        </authorList>
    </citation>
    <scope>NUCLEOTIDE SEQUENCE</scope>
</reference>
<proteinExistence type="predicted"/>
<organism evidence="2 3">
    <name type="scientific">Trichonephila inaurata madagascariensis</name>
    <dbReference type="NCBI Taxonomy" id="2747483"/>
    <lineage>
        <taxon>Eukaryota</taxon>
        <taxon>Metazoa</taxon>
        <taxon>Ecdysozoa</taxon>
        <taxon>Arthropoda</taxon>
        <taxon>Chelicerata</taxon>
        <taxon>Arachnida</taxon>
        <taxon>Araneae</taxon>
        <taxon>Araneomorphae</taxon>
        <taxon>Entelegynae</taxon>
        <taxon>Araneoidea</taxon>
        <taxon>Nephilidae</taxon>
        <taxon>Trichonephila</taxon>
        <taxon>Trichonephila inaurata</taxon>
    </lineage>
</organism>
<dbReference type="Proteomes" id="UP000886998">
    <property type="component" value="Unassembled WGS sequence"/>
</dbReference>
<protein>
    <submittedName>
        <fullName evidence="2">Uncharacterized protein</fullName>
    </submittedName>
</protein>
<dbReference type="AlphaFoldDB" id="A0A8X6MIV5"/>
<comment type="caution">
    <text evidence="2">The sequence shown here is derived from an EMBL/GenBank/DDBJ whole genome shotgun (WGS) entry which is preliminary data.</text>
</comment>
<keyword evidence="3" id="KW-1185">Reference proteome</keyword>
<accession>A0A8X6MIV5</accession>
<evidence type="ECO:0000256" key="1">
    <source>
        <dbReference type="SAM" id="Coils"/>
    </source>
</evidence>
<dbReference type="OrthoDB" id="10471133at2759"/>
<evidence type="ECO:0000313" key="3">
    <source>
        <dbReference type="Proteomes" id="UP000886998"/>
    </source>
</evidence>
<name>A0A8X6MIV5_9ARAC</name>
<feature type="coiled-coil region" evidence="1">
    <location>
        <begin position="74"/>
        <end position="108"/>
    </location>
</feature>
<sequence length="133" mass="16011">MREFEENEKKYDDEMYDALLDFDVLSLSREELERFLRDFFTEDYRKTVGMSNEEVDKVIEEFIESCNDPDFSPALFFKERMKELQQLLEETERKLRNLRMAFKNLVKNEMILRAAGIMPVKKHDVGVSTNFFE</sequence>
<gene>
    <name evidence="2" type="ORF">TNIN_185511</name>
</gene>
<dbReference type="EMBL" id="BMAV01027776">
    <property type="protein sequence ID" value="GFS62194.1"/>
    <property type="molecule type" value="Genomic_DNA"/>
</dbReference>
<evidence type="ECO:0000313" key="2">
    <source>
        <dbReference type="EMBL" id="GFS62194.1"/>
    </source>
</evidence>